<evidence type="ECO:0000256" key="7">
    <source>
        <dbReference type="ARBA" id="ARBA00023242"/>
    </source>
</evidence>
<dbReference type="Pfam" id="PF12998">
    <property type="entry name" value="ING"/>
    <property type="match status" value="2"/>
</dbReference>
<accession>B0D3Z9</accession>
<feature type="site" description="Histone H3K4me3 binding" evidence="8">
    <location>
        <position position="354"/>
    </location>
</feature>
<keyword evidence="3 9" id="KW-0479">Metal-binding</keyword>
<dbReference type="InterPro" id="IPR019786">
    <property type="entry name" value="Zinc_finger_PHD-type_CS"/>
</dbReference>
<dbReference type="SMART" id="SM01408">
    <property type="entry name" value="ING"/>
    <property type="match status" value="1"/>
</dbReference>
<dbReference type="CDD" id="cd16859">
    <property type="entry name" value="ING_ING4_5"/>
    <property type="match status" value="1"/>
</dbReference>
<dbReference type="PANTHER" id="PTHR10333">
    <property type="entry name" value="INHIBITOR OF GROWTH PROTEIN"/>
    <property type="match status" value="1"/>
</dbReference>
<keyword evidence="5 9" id="KW-0862">Zinc</keyword>
<dbReference type="KEGG" id="lbc:LACBIDRAFT_316118"/>
<feature type="domain" description="PHD-type" evidence="13">
    <location>
        <begin position="329"/>
        <end position="378"/>
    </location>
</feature>
<dbReference type="Gene3D" id="6.10.140.1740">
    <property type="match status" value="1"/>
</dbReference>
<feature type="region of interest" description="Disordered" evidence="12">
    <location>
        <begin position="1"/>
        <end position="37"/>
    </location>
</feature>
<dbReference type="CDD" id="cd15505">
    <property type="entry name" value="PHD_ING"/>
    <property type="match status" value="1"/>
</dbReference>
<organism evidence="15">
    <name type="scientific">Laccaria bicolor (strain S238N-H82 / ATCC MYA-4686)</name>
    <name type="common">Bicoloured deceiver</name>
    <name type="synonym">Laccaria laccata var. bicolor</name>
    <dbReference type="NCBI Taxonomy" id="486041"/>
    <lineage>
        <taxon>Eukaryota</taxon>
        <taxon>Fungi</taxon>
        <taxon>Dikarya</taxon>
        <taxon>Basidiomycota</taxon>
        <taxon>Agaricomycotina</taxon>
        <taxon>Agaricomycetes</taxon>
        <taxon>Agaricomycetidae</taxon>
        <taxon>Agaricales</taxon>
        <taxon>Agaricineae</taxon>
        <taxon>Hydnangiaceae</taxon>
        <taxon>Laccaria</taxon>
    </lineage>
</organism>
<dbReference type="AlphaFoldDB" id="B0D3Z9"/>
<feature type="compositionally biased region" description="Polar residues" evidence="12">
    <location>
        <begin position="113"/>
        <end position="125"/>
    </location>
</feature>
<evidence type="ECO:0000256" key="8">
    <source>
        <dbReference type="PIRSR" id="PIRSR628651-50"/>
    </source>
</evidence>
<dbReference type="GO" id="GO:0008270">
    <property type="term" value="F:zinc ion binding"/>
    <property type="evidence" value="ECO:0007669"/>
    <property type="project" value="UniProtKB-KW"/>
</dbReference>
<comment type="subunit">
    <text evidence="11">Component of an histone acetyltransferase complex. Interacts with H3K4me3 and to a lesser extent with H3K4me2.</text>
</comment>
<dbReference type="PANTHER" id="PTHR10333:SF42">
    <property type="entry name" value="INHIBITOR OF GROWTH PROTEIN 5"/>
    <property type="match status" value="1"/>
</dbReference>
<evidence type="ECO:0000256" key="9">
    <source>
        <dbReference type="PIRSR" id="PIRSR628651-51"/>
    </source>
</evidence>
<protein>
    <recommendedName>
        <fullName evidence="11">Chromatin modification-related protein</fullName>
    </recommendedName>
</protein>
<feature type="site" description="Histone H3K4me3 binding" evidence="8">
    <location>
        <position position="346"/>
    </location>
</feature>
<dbReference type="RefSeq" id="XP_001878654.1">
    <property type="nucleotide sequence ID" value="XM_001878619.1"/>
</dbReference>
<evidence type="ECO:0000256" key="4">
    <source>
        <dbReference type="ARBA" id="ARBA00022771"/>
    </source>
</evidence>
<dbReference type="GO" id="GO:0006355">
    <property type="term" value="P:regulation of DNA-templated transcription"/>
    <property type="evidence" value="ECO:0007669"/>
    <property type="project" value="TreeGrafter"/>
</dbReference>
<dbReference type="InterPro" id="IPR011011">
    <property type="entry name" value="Znf_FYVE_PHD"/>
</dbReference>
<dbReference type="GO" id="GO:0006325">
    <property type="term" value="P:chromatin organization"/>
    <property type="evidence" value="ECO:0007669"/>
    <property type="project" value="UniProtKB-KW"/>
</dbReference>
<dbReference type="GO" id="GO:0005634">
    <property type="term" value="C:nucleus"/>
    <property type="evidence" value="ECO:0007669"/>
    <property type="project" value="UniProtKB-SubCell"/>
</dbReference>
<dbReference type="InterPro" id="IPR019787">
    <property type="entry name" value="Znf_PHD-finger"/>
</dbReference>
<feature type="binding site" evidence="9">
    <location>
        <position position="372"/>
    </location>
    <ligand>
        <name>Zn(2+)</name>
        <dbReference type="ChEBI" id="CHEBI:29105"/>
        <label>2</label>
    </ligand>
</feature>
<comment type="domain">
    <text evidence="11">The PHD-type zinc finger mediates the binding to H3K4me3.</text>
</comment>
<dbReference type="SUPFAM" id="SSF57903">
    <property type="entry name" value="FYVE/PHD zinc finger"/>
    <property type="match status" value="1"/>
</dbReference>
<evidence type="ECO:0000313" key="14">
    <source>
        <dbReference type="EMBL" id="EDR11353.1"/>
    </source>
</evidence>
<dbReference type="HOGENOM" id="CLU_031900_8_1_1"/>
<feature type="binding site" evidence="9">
    <location>
        <position position="345"/>
    </location>
    <ligand>
        <name>Zn(2+)</name>
        <dbReference type="ChEBI" id="CHEBI:29105"/>
        <label>2</label>
    </ligand>
</feature>
<dbReference type="InterPro" id="IPR001965">
    <property type="entry name" value="Znf_PHD"/>
</dbReference>
<evidence type="ECO:0000256" key="10">
    <source>
        <dbReference type="PROSITE-ProRule" id="PRU00146"/>
    </source>
</evidence>
<evidence type="ECO:0000256" key="1">
    <source>
        <dbReference type="ARBA" id="ARBA00004123"/>
    </source>
</evidence>
<evidence type="ECO:0000256" key="6">
    <source>
        <dbReference type="ARBA" id="ARBA00022853"/>
    </source>
</evidence>
<keyword evidence="4 10" id="KW-0863">Zinc-finger</keyword>
<sequence>MSPRKRKRSQAFEEYDENEDFLPQNQDSQEIDSGERDQLQLDKERDIWDAFREEHFEVVEQLPLTLHRQFSLMRQLDEQAQGYTSHLIPTLMRYIKTRRSIGARLPSDETGHTHQNGTINGESSSITPAKVAAPLRQDIFDSCTSSEPPAPMGLPPERRKIPQTTREMLSHIAWLSEELLRGSQEKVNLAQAAHDSIDRQLRLIEQAIAEQEANLSQEDVAAVNIHLPDLIIPKWSRNTTSSKGNDQDNVGAMEGSTVGRSLLPGEWSGPLNNSQDGRGAKREGHFTGPVPRKALQENAMQDAPPLKITLPAPHSRNHLPSNGGDSTEELYCYCNRVSFGEMIACDNKACTREWFHLGCVGLTEPPEGEWFCEDCSVTEI</sequence>
<evidence type="ECO:0000259" key="13">
    <source>
        <dbReference type="PROSITE" id="PS50016"/>
    </source>
</evidence>
<comment type="function">
    <text evidence="11">Component of an histone acetyltransferase complex.</text>
</comment>
<dbReference type="GeneID" id="6073636"/>
<evidence type="ECO:0000256" key="12">
    <source>
        <dbReference type="SAM" id="MobiDB-lite"/>
    </source>
</evidence>
<gene>
    <name evidence="14" type="ORF">LACBIDRAFT_316118</name>
</gene>
<evidence type="ECO:0000256" key="5">
    <source>
        <dbReference type="ARBA" id="ARBA00022833"/>
    </source>
</evidence>
<feature type="region of interest" description="Disordered" evidence="12">
    <location>
        <begin position="262"/>
        <end position="288"/>
    </location>
</feature>
<keyword evidence="15" id="KW-1185">Reference proteome</keyword>
<dbReference type="InterPro" id="IPR013083">
    <property type="entry name" value="Znf_RING/FYVE/PHD"/>
</dbReference>
<dbReference type="SMART" id="SM00249">
    <property type="entry name" value="PHD"/>
    <property type="match status" value="1"/>
</dbReference>
<feature type="site" description="Histone H3K4me3 binding" evidence="8">
    <location>
        <position position="342"/>
    </location>
</feature>
<name>B0D3Z9_LACBS</name>
<evidence type="ECO:0000256" key="2">
    <source>
        <dbReference type="ARBA" id="ARBA00010210"/>
    </source>
</evidence>
<dbReference type="InterPro" id="IPR028651">
    <property type="entry name" value="ING_fam"/>
</dbReference>
<dbReference type="PROSITE" id="PS50016">
    <property type="entry name" value="ZF_PHD_2"/>
    <property type="match status" value="1"/>
</dbReference>
<dbReference type="InterPro" id="IPR024610">
    <property type="entry name" value="ING_N_histone-binding"/>
</dbReference>
<feature type="binding site" evidence="9">
    <location>
        <position position="334"/>
    </location>
    <ligand>
        <name>Zn(2+)</name>
        <dbReference type="ChEBI" id="CHEBI:29105"/>
        <label>1</label>
    </ligand>
</feature>
<dbReference type="EMBL" id="DS547096">
    <property type="protein sequence ID" value="EDR11353.1"/>
    <property type="molecule type" value="Genomic_DNA"/>
</dbReference>
<dbReference type="GO" id="GO:0000785">
    <property type="term" value="C:chromatin"/>
    <property type="evidence" value="ECO:0007669"/>
    <property type="project" value="UniProtKB-ARBA"/>
</dbReference>
<feature type="site" description="Histone H3K4me3 binding" evidence="8">
    <location>
        <position position="331"/>
    </location>
</feature>
<keyword evidence="7 11" id="KW-0539">Nucleus</keyword>
<keyword evidence="6 11" id="KW-0156">Chromatin regulator</keyword>
<dbReference type="InParanoid" id="B0D3Z9"/>
<feature type="binding site" evidence="9">
    <location>
        <position position="356"/>
    </location>
    <ligand>
        <name>Zn(2+)</name>
        <dbReference type="ChEBI" id="CHEBI:29105"/>
        <label>1</label>
    </ligand>
</feature>
<feature type="binding site" evidence="9">
    <location>
        <position position="359"/>
    </location>
    <ligand>
        <name>Zn(2+)</name>
        <dbReference type="ChEBI" id="CHEBI:29105"/>
        <label>1</label>
    </ligand>
</feature>
<dbReference type="OrthoDB" id="5411773at2759"/>
<dbReference type="STRING" id="486041.B0D3Z9"/>
<reference evidence="14 15" key="1">
    <citation type="journal article" date="2008" name="Nature">
        <title>The genome of Laccaria bicolor provides insights into mycorrhizal symbiosis.</title>
        <authorList>
            <person name="Martin F."/>
            <person name="Aerts A."/>
            <person name="Ahren D."/>
            <person name="Brun A."/>
            <person name="Danchin E.G.J."/>
            <person name="Duchaussoy F."/>
            <person name="Gibon J."/>
            <person name="Kohler A."/>
            <person name="Lindquist E."/>
            <person name="Pereda V."/>
            <person name="Salamov A."/>
            <person name="Shapiro H.J."/>
            <person name="Wuyts J."/>
            <person name="Blaudez D."/>
            <person name="Buee M."/>
            <person name="Brokstein P."/>
            <person name="Canbaeck B."/>
            <person name="Cohen D."/>
            <person name="Courty P.E."/>
            <person name="Coutinho P.M."/>
            <person name="Delaruelle C."/>
            <person name="Detter J.C."/>
            <person name="Deveau A."/>
            <person name="DiFazio S."/>
            <person name="Duplessis S."/>
            <person name="Fraissinet-Tachet L."/>
            <person name="Lucic E."/>
            <person name="Frey-Klett P."/>
            <person name="Fourrey C."/>
            <person name="Feussner I."/>
            <person name="Gay G."/>
            <person name="Grimwood J."/>
            <person name="Hoegger P.J."/>
            <person name="Jain P."/>
            <person name="Kilaru S."/>
            <person name="Labbe J."/>
            <person name="Lin Y.C."/>
            <person name="Legue V."/>
            <person name="Le Tacon F."/>
            <person name="Marmeisse R."/>
            <person name="Melayah D."/>
            <person name="Montanini B."/>
            <person name="Muratet M."/>
            <person name="Nehls U."/>
            <person name="Niculita-Hirzel H."/>
            <person name="Oudot-Le Secq M.P."/>
            <person name="Peter M."/>
            <person name="Quesneville H."/>
            <person name="Rajashekar B."/>
            <person name="Reich M."/>
            <person name="Rouhier N."/>
            <person name="Schmutz J."/>
            <person name="Yin T."/>
            <person name="Chalot M."/>
            <person name="Henrissat B."/>
            <person name="Kuees U."/>
            <person name="Lucas S."/>
            <person name="Van de Peer Y."/>
            <person name="Podila G.K."/>
            <person name="Polle A."/>
            <person name="Pukkila P.J."/>
            <person name="Richardson P.M."/>
            <person name="Rouze P."/>
            <person name="Sanders I.R."/>
            <person name="Stajich J.E."/>
            <person name="Tunlid A."/>
            <person name="Tuskan G."/>
            <person name="Grigoriev I.V."/>
        </authorList>
    </citation>
    <scope>NUCLEOTIDE SEQUENCE [LARGE SCALE GENOMIC DNA]</scope>
    <source>
        <strain evidence="15">S238N-H82 / ATCC MYA-4686</strain>
    </source>
</reference>
<comment type="subcellular location">
    <subcellularLocation>
        <location evidence="1 11">Nucleus</location>
    </subcellularLocation>
</comment>
<evidence type="ECO:0000313" key="15">
    <source>
        <dbReference type="Proteomes" id="UP000001194"/>
    </source>
</evidence>
<evidence type="ECO:0000256" key="3">
    <source>
        <dbReference type="ARBA" id="ARBA00022723"/>
    </source>
</evidence>
<feature type="binding site" evidence="9">
    <location>
        <position position="332"/>
    </location>
    <ligand>
        <name>Zn(2+)</name>
        <dbReference type="ChEBI" id="CHEBI:29105"/>
        <label>1</label>
    </ligand>
</feature>
<dbReference type="Proteomes" id="UP000001194">
    <property type="component" value="Unassembled WGS sequence"/>
</dbReference>
<proteinExistence type="inferred from homology"/>
<feature type="binding site" evidence="9">
    <location>
        <position position="350"/>
    </location>
    <ligand>
        <name>Zn(2+)</name>
        <dbReference type="ChEBI" id="CHEBI:29105"/>
        <label>2</label>
    </ligand>
</feature>
<dbReference type="PROSITE" id="PS01359">
    <property type="entry name" value="ZF_PHD_1"/>
    <property type="match status" value="1"/>
</dbReference>
<dbReference type="Gene3D" id="3.30.40.10">
    <property type="entry name" value="Zinc/RING finger domain, C3HC4 (zinc finger)"/>
    <property type="match status" value="1"/>
</dbReference>
<feature type="region of interest" description="Disordered" evidence="12">
    <location>
        <begin position="104"/>
        <end position="125"/>
    </location>
</feature>
<feature type="binding site" evidence="9">
    <location>
        <position position="375"/>
    </location>
    <ligand>
        <name>Zn(2+)</name>
        <dbReference type="ChEBI" id="CHEBI:29105"/>
        <label>2</label>
    </ligand>
</feature>
<evidence type="ECO:0000256" key="11">
    <source>
        <dbReference type="RuleBase" id="RU361213"/>
    </source>
</evidence>
<comment type="similarity">
    <text evidence="2 11">Belongs to the ING family.</text>
</comment>